<dbReference type="RefSeq" id="WP_180165773.1">
    <property type="nucleotide sequence ID" value="NZ_JAFFTB010000046.1"/>
</dbReference>
<dbReference type="Gene3D" id="2.60.120.380">
    <property type="match status" value="1"/>
</dbReference>
<organism evidence="1 2">
    <name type="scientific">Stenotrophomonas lactitubi</name>
    <dbReference type="NCBI Taxonomy" id="2045214"/>
    <lineage>
        <taxon>Bacteria</taxon>
        <taxon>Pseudomonadati</taxon>
        <taxon>Pseudomonadota</taxon>
        <taxon>Gammaproteobacteria</taxon>
        <taxon>Lysobacterales</taxon>
        <taxon>Lysobacteraceae</taxon>
        <taxon>Stenotrophomonas</taxon>
    </lineage>
</organism>
<sequence length="370" mass="38574">MRITAITLAVATVLAVGGCNRMGGSPDVGKAPSLEFDKPVSGEITSRSGVNFNDGSHHQLYQLKLDDKQLVGIKLTGALRGSIAVFNNGVLVSSSSPAYERGNDASLAFRANGAGSYQVAINADGPSAFGPYRVRAEKLVPYDGKPMVGEGEIGDLLVSKSQDYTLQVEKAGMYEIRLESEAFDTVLKLDGNGAQAENDDDGDGTNSQLRMPLEPGKYTLRVRSLGEDATGAFTLTAKRAELPANMVMRDGTTLPTSGSVFAMLDGEGRRRFLLSLPRPANVRLDAVSSEVDTVLRVVGGDVELADDDGGNGTNARLEESLPAGHYTVDVSSLSDEAGMVEVRVQVDGAASAAASAAATAAADAAAEVTN</sequence>
<accession>A0ABS2VHD6</accession>
<name>A0ABS2VHD6_9GAMM</name>
<dbReference type="InterPro" id="IPR017868">
    <property type="entry name" value="Filamin/ABP280_repeat-like"/>
</dbReference>
<gene>
    <name evidence="1" type="ORF">JJW19_21265</name>
</gene>
<dbReference type="PROSITE" id="PS50194">
    <property type="entry name" value="FILAMIN_REPEAT"/>
    <property type="match status" value="1"/>
</dbReference>
<evidence type="ECO:0000313" key="1">
    <source>
        <dbReference type="EMBL" id="MBM9940671.1"/>
    </source>
</evidence>
<proteinExistence type="predicted"/>
<protein>
    <submittedName>
        <fullName evidence="1">ABC transporter substrate-binding protein</fullName>
    </submittedName>
</protein>
<evidence type="ECO:0000313" key="2">
    <source>
        <dbReference type="Proteomes" id="UP000749453"/>
    </source>
</evidence>
<dbReference type="PROSITE" id="PS51257">
    <property type="entry name" value="PROKAR_LIPOPROTEIN"/>
    <property type="match status" value="1"/>
</dbReference>
<dbReference type="Proteomes" id="UP000749453">
    <property type="component" value="Unassembled WGS sequence"/>
</dbReference>
<dbReference type="EMBL" id="JAFFTB010000046">
    <property type="protein sequence ID" value="MBM9940671.1"/>
    <property type="molecule type" value="Genomic_DNA"/>
</dbReference>
<comment type="caution">
    <text evidence="1">The sequence shown here is derived from an EMBL/GenBank/DDBJ whole genome shotgun (WGS) entry which is preliminary data.</text>
</comment>
<reference evidence="2" key="1">
    <citation type="submission" date="2021-01" db="EMBL/GenBank/DDBJ databases">
        <title>Stenotrophomonas maltophilia.</title>
        <authorList>
            <person name="Yu Y."/>
        </authorList>
    </citation>
    <scope>NUCLEOTIDE SEQUENCE [LARGE SCALE GENOMIC DNA]</scope>
    <source>
        <strain evidence="2">As-6</strain>
    </source>
</reference>
<keyword evidence="2" id="KW-1185">Reference proteome</keyword>